<evidence type="ECO:0000256" key="1">
    <source>
        <dbReference type="SAM" id="MobiDB-lite"/>
    </source>
</evidence>
<accession>A0A6J6IVA8</accession>
<organism evidence="2">
    <name type="scientific">freshwater metagenome</name>
    <dbReference type="NCBI Taxonomy" id="449393"/>
    <lineage>
        <taxon>unclassified sequences</taxon>
        <taxon>metagenomes</taxon>
        <taxon>ecological metagenomes</taxon>
    </lineage>
</organism>
<gene>
    <name evidence="2" type="ORF">UFOPK1908_01310</name>
</gene>
<dbReference type="EMBL" id="CAEZVB010000081">
    <property type="protein sequence ID" value="CAB4628253.1"/>
    <property type="molecule type" value="Genomic_DNA"/>
</dbReference>
<evidence type="ECO:0000313" key="2">
    <source>
        <dbReference type="EMBL" id="CAB4628253.1"/>
    </source>
</evidence>
<feature type="region of interest" description="Disordered" evidence="1">
    <location>
        <begin position="90"/>
        <end position="111"/>
    </location>
</feature>
<proteinExistence type="predicted"/>
<reference evidence="2" key="1">
    <citation type="submission" date="2020-05" db="EMBL/GenBank/DDBJ databases">
        <authorList>
            <person name="Chiriac C."/>
            <person name="Salcher M."/>
            <person name="Ghai R."/>
            <person name="Kavagutti S V."/>
        </authorList>
    </citation>
    <scope>NUCLEOTIDE SEQUENCE</scope>
</reference>
<sequence length="111" mass="11439">MGGEVFIAKAKPGGLNAIGGEFIFGGEGFTLAAPAALSTYAITQGVHHGVQVWAHPHAMNPDVIAGVADDRDRSERAALAVRVDLAKVGEQADQEAGTADSTRKYGHASRG</sequence>
<name>A0A6J6IVA8_9ZZZZ</name>
<protein>
    <submittedName>
        <fullName evidence="2">Unannotated protein</fullName>
    </submittedName>
</protein>
<dbReference type="AlphaFoldDB" id="A0A6J6IVA8"/>